<keyword evidence="3" id="KW-1185">Reference proteome</keyword>
<protein>
    <submittedName>
        <fullName evidence="2">Uncharacterized protein</fullName>
    </submittedName>
</protein>
<evidence type="ECO:0000313" key="3">
    <source>
        <dbReference type="Proteomes" id="UP001492380"/>
    </source>
</evidence>
<evidence type="ECO:0000256" key="1">
    <source>
        <dbReference type="SAM" id="Coils"/>
    </source>
</evidence>
<sequence length="509" mass="59472">MDLFSPGDCPTRPTLKRDGFELYENQFTVSGYARVEAKRLKQLFNPEIRKTGQVKARKDAKKLFKKEFFAAQLRHYDIKFKASGKVAEIRGLLETSLEQGKCDKLPESMVLFQRKMRSDYEPLQQEWESDVKAWEAKKKQHDDEMRERRKRLDEEDWNRCTTPQERANRDFGRFLRYHYLNEDGKPDPSKTTEVVVMSQSLVPRGVDLERAVPGLYTAPCRCDRWGFSNIICIEWDRSAVMRTVQEENEKEAAELKREEELKRQRLQDEWEGTVEPHRRYLSQRKNLKEEPKSFELQQCIGSYIIRCDKISGSWTVLDPLCLNVCAGVDGSLIAQYNLSIIEGTMLLSSSEKKLDELCMDLDSDDDSEKYDFEGNEKDGYRRRKLTASGEQATWDDDDDAAAFRPPKRQKTVPQPAAAPHRRVHFTMRGRETGEGEMFFIPEPGHLDFLDNACTKFTGVVYSTRLFGDNVKFQGYRISDKPQAEPESWYTFSERNYDRAANYRNTGWYR</sequence>
<proteinExistence type="predicted"/>
<accession>A0ABR1YM18</accession>
<name>A0ABR1YM18_9PEZI</name>
<gene>
    <name evidence="2" type="ORF">HDK90DRAFT_526480</name>
</gene>
<comment type="caution">
    <text evidence="2">The sequence shown here is derived from an EMBL/GenBank/DDBJ whole genome shotgun (WGS) entry which is preliminary data.</text>
</comment>
<dbReference type="Proteomes" id="UP001492380">
    <property type="component" value="Unassembled WGS sequence"/>
</dbReference>
<evidence type="ECO:0000313" key="2">
    <source>
        <dbReference type="EMBL" id="KAK8232336.1"/>
    </source>
</evidence>
<dbReference type="EMBL" id="JBBWRZ010000007">
    <property type="protein sequence ID" value="KAK8232336.1"/>
    <property type="molecule type" value="Genomic_DNA"/>
</dbReference>
<feature type="coiled-coil region" evidence="1">
    <location>
        <begin position="124"/>
        <end position="151"/>
    </location>
</feature>
<feature type="coiled-coil region" evidence="1">
    <location>
        <begin position="241"/>
        <end position="269"/>
    </location>
</feature>
<keyword evidence="1" id="KW-0175">Coiled coil</keyword>
<reference evidence="2 3" key="1">
    <citation type="submission" date="2024-04" db="EMBL/GenBank/DDBJ databases">
        <title>Phyllosticta paracitricarpa is synonymous to the EU quarantine fungus P. citricarpa based on phylogenomic analyses.</title>
        <authorList>
            <consortium name="Lawrence Berkeley National Laboratory"/>
            <person name="Van Ingen-Buijs V.A."/>
            <person name="Van Westerhoven A.C."/>
            <person name="Haridas S."/>
            <person name="Skiadas P."/>
            <person name="Martin F."/>
            <person name="Groenewald J.Z."/>
            <person name="Crous P.W."/>
            <person name="Seidl M.F."/>
        </authorList>
    </citation>
    <scope>NUCLEOTIDE SEQUENCE [LARGE SCALE GENOMIC DNA]</scope>
    <source>
        <strain evidence="2 3">CBS 123374</strain>
    </source>
</reference>
<organism evidence="2 3">
    <name type="scientific">Phyllosticta capitalensis</name>
    <dbReference type="NCBI Taxonomy" id="121624"/>
    <lineage>
        <taxon>Eukaryota</taxon>
        <taxon>Fungi</taxon>
        <taxon>Dikarya</taxon>
        <taxon>Ascomycota</taxon>
        <taxon>Pezizomycotina</taxon>
        <taxon>Dothideomycetes</taxon>
        <taxon>Dothideomycetes incertae sedis</taxon>
        <taxon>Botryosphaeriales</taxon>
        <taxon>Phyllostictaceae</taxon>
        <taxon>Phyllosticta</taxon>
    </lineage>
</organism>